<dbReference type="AlphaFoldDB" id="A0A3S1CT78"/>
<reference evidence="1" key="1">
    <citation type="submission" date="2020-05" db="EMBL/GenBank/DDBJ databases">
        <title>Chitinophaga laudate sp. nov., isolated from a tropical peat swamp.</title>
        <authorList>
            <person name="Goh C.B.S."/>
            <person name="Lee M.S."/>
            <person name="Parimannan S."/>
            <person name="Pasbakhsh P."/>
            <person name="Yule C.M."/>
            <person name="Rajandas H."/>
            <person name="Loke S."/>
            <person name="Croft L."/>
            <person name="Tan J.B.L."/>
        </authorList>
    </citation>
    <scope>NUCLEOTIDE SEQUENCE</scope>
    <source>
        <strain evidence="1">Mgbs1</strain>
    </source>
</reference>
<dbReference type="OrthoDB" id="743724at2"/>
<organism evidence="1 2">
    <name type="scientific">Chitinophaga solisilvae</name>
    <dbReference type="NCBI Taxonomy" id="1233460"/>
    <lineage>
        <taxon>Bacteria</taxon>
        <taxon>Pseudomonadati</taxon>
        <taxon>Bacteroidota</taxon>
        <taxon>Chitinophagia</taxon>
        <taxon>Chitinophagales</taxon>
        <taxon>Chitinophagaceae</taxon>
        <taxon>Chitinophaga</taxon>
    </lineage>
</organism>
<name>A0A3S1CT78_9BACT</name>
<dbReference type="Pfam" id="PF08239">
    <property type="entry name" value="SH3_3"/>
    <property type="match status" value="1"/>
</dbReference>
<keyword evidence="2" id="KW-1185">Reference proteome</keyword>
<dbReference type="InterPro" id="IPR003646">
    <property type="entry name" value="SH3-like_bac-type"/>
</dbReference>
<dbReference type="Proteomes" id="UP000281028">
    <property type="component" value="Unassembled WGS sequence"/>
</dbReference>
<dbReference type="EMBL" id="RIAR02000001">
    <property type="protein sequence ID" value="NSL90789.1"/>
    <property type="molecule type" value="Genomic_DNA"/>
</dbReference>
<evidence type="ECO:0000313" key="1">
    <source>
        <dbReference type="EMBL" id="NSL90789.1"/>
    </source>
</evidence>
<evidence type="ECO:0000313" key="2">
    <source>
        <dbReference type="Proteomes" id="UP000281028"/>
    </source>
</evidence>
<gene>
    <name evidence="1" type="ORF">ECE50_028455</name>
</gene>
<protein>
    <submittedName>
        <fullName evidence="1">SH3 domain-containing protein</fullName>
    </submittedName>
</protein>
<dbReference type="Gene3D" id="2.30.30.40">
    <property type="entry name" value="SH3 Domains"/>
    <property type="match status" value="1"/>
</dbReference>
<sequence>MNIRIILTIVAFVCISLNVTAQETPYTWRVSQDETRYIYADTAYVRASPDTKQSPLDTLLLGQEVKALETTEKTLSLKRLDLPWVKVTYSKNGEEKSGYVWQGLLSFPQIRRGETKFIFGVERMVDTTVTYEDGNKAVQHQFVIKLKVAVADKLTASSQWKIPADESSGFSQTKVMSGLGLSNVQHIIVISFGGEACGIATEYYYHALTTDGRLMSLPSRMEVGDAGVYYHTESFVFPAEKNGRPDIITKETEEGEDTEKTDKQGNVIYKITRSSVGWIWDSNTGYKEIKK</sequence>
<comment type="caution">
    <text evidence="1">The sequence shown here is derived from an EMBL/GenBank/DDBJ whole genome shotgun (WGS) entry which is preliminary data.</text>
</comment>
<proteinExistence type="predicted"/>
<accession>A0A3S1CT78</accession>